<protein>
    <submittedName>
        <fullName evidence="13">Flagellar motor protein MotB</fullName>
    </submittedName>
</protein>
<dbReference type="InterPro" id="IPR006664">
    <property type="entry name" value="OMP_bac"/>
</dbReference>
<feature type="signal peptide" evidence="11">
    <location>
        <begin position="1"/>
        <end position="20"/>
    </location>
</feature>
<evidence type="ECO:0000256" key="11">
    <source>
        <dbReference type="SAM" id="SignalP"/>
    </source>
</evidence>
<dbReference type="Pfam" id="PF13505">
    <property type="entry name" value="OMP_b-brl"/>
    <property type="match status" value="1"/>
</dbReference>
<dbReference type="GO" id="GO:0006811">
    <property type="term" value="P:monoatomic ion transport"/>
    <property type="evidence" value="ECO:0007669"/>
    <property type="project" value="UniProtKB-KW"/>
</dbReference>
<dbReference type="GO" id="GO:0009279">
    <property type="term" value="C:cell outer membrane"/>
    <property type="evidence" value="ECO:0007669"/>
    <property type="project" value="UniProtKB-SubCell"/>
</dbReference>
<keyword evidence="2" id="KW-0813">Transport</keyword>
<keyword evidence="3" id="KW-1134">Transmembrane beta strand</keyword>
<dbReference type="InterPro" id="IPR006665">
    <property type="entry name" value="OmpA-like"/>
</dbReference>
<dbReference type="SUPFAM" id="SSF56925">
    <property type="entry name" value="OMPA-like"/>
    <property type="match status" value="1"/>
</dbReference>
<keyword evidence="9" id="KW-0998">Cell outer membrane</keyword>
<dbReference type="GO" id="GO:0007155">
    <property type="term" value="P:cell adhesion"/>
    <property type="evidence" value="ECO:0007669"/>
    <property type="project" value="InterPro"/>
</dbReference>
<dbReference type="Pfam" id="PF00691">
    <property type="entry name" value="OmpA"/>
    <property type="match status" value="1"/>
</dbReference>
<dbReference type="EMBL" id="LSNE01000003">
    <property type="protein sequence ID" value="KXI30238.1"/>
    <property type="molecule type" value="Genomic_DNA"/>
</dbReference>
<dbReference type="GO" id="GO:0015288">
    <property type="term" value="F:porin activity"/>
    <property type="evidence" value="ECO:0007669"/>
    <property type="project" value="UniProtKB-KW"/>
</dbReference>
<evidence type="ECO:0000256" key="7">
    <source>
        <dbReference type="ARBA" id="ARBA00023114"/>
    </source>
</evidence>
<keyword evidence="13" id="KW-0969">Cilium</keyword>
<evidence type="ECO:0000256" key="4">
    <source>
        <dbReference type="ARBA" id="ARBA00022692"/>
    </source>
</evidence>
<dbReference type="SUPFAM" id="SSF103088">
    <property type="entry name" value="OmpA-like"/>
    <property type="match status" value="1"/>
</dbReference>
<evidence type="ECO:0000313" key="14">
    <source>
        <dbReference type="Proteomes" id="UP000070299"/>
    </source>
</evidence>
<dbReference type="InterPro" id="IPR036737">
    <property type="entry name" value="OmpA-like_sf"/>
</dbReference>
<keyword evidence="13" id="KW-0966">Cell projection</keyword>
<organism evidence="13 14">
    <name type="scientific">Paraglaciecola hydrolytica</name>
    <dbReference type="NCBI Taxonomy" id="1799789"/>
    <lineage>
        <taxon>Bacteria</taxon>
        <taxon>Pseudomonadati</taxon>
        <taxon>Pseudomonadota</taxon>
        <taxon>Gammaproteobacteria</taxon>
        <taxon>Alteromonadales</taxon>
        <taxon>Alteromonadaceae</taxon>
        <taxon>Paraglaciecola</taxon>
    </lineage>
</organism>
<proteinExistence type="predicted"/>
<dbReference type="InterPro" id="IPR050330">
    <property type="entry name" value="Bact_OuterMem_StrucFunc"/>
</dbReference>
<dbReference type="RefSeq" id="WP_068374282.1">
    <property type="nucleotide sequence ID" value="NZ_LSNE01000003.1"/>
</dbReference>
<name>A0A136A4R2_9ALTE</name>
<dbReference type="AlphaFoldDB" id="A0A136A4R2"/>
<evidence type="ECO:0000256" key="9">
    <source>
        <dbReference type="ARBA" id="ARBA00023237"/>
    </source>
</evidence>
<evidence type="ECO:0000256" key="2">
    <source>
        <dbReference type="ARBA" id="ARBA00022448"/>
    </source>
</evidence>
<dbReference type="SUPFAM" id="SSF103647">
    <property type="entry name" value="TSP type-3 repeat"/>
    <property type="match status" value="1"/>
</dbReference>
<dbReference type="InterPro" id="IPR027385">
    <property type="entry name" value="Beta-barrel_OMP"/>
</dbReference>
<dbReference type="Gene3D" id="3.30.1330.60">
    <property type="entry name" value="OmpA-like domain"/>
    <property type="match status" value="1"/>
</dbReference>
<dbReference type="InterPro" id="IPR003367">
    <property type="entry name" value="Thrombospondin_3-like_rpt"/>
</dbReference>
<sequence>MKKISLASSILLALSMQAFADPGQEGDKWIGVFGEVYSTDKEKSGFPDYMNDATGFGAEAGFRFDPQWAARLEYSHLDINAKAPGTDLTGKRYGVDALYFLPNDMLYVFGGVKHFKTSGSDNVFSFGLGKHWSLNDNLKVLTEVAAYNDFSDGYNDIGLKIGLAYSFGSAAAPAPAPAPKVPKDSDKDGVYDDADKCANTPVGNKVDASGCDIDSDNDGVLNTIDLCPNTPAGTPVGAKGCSLALDADEDGVLDANDQCANTPITDKVDAAGCSIFMEQEVSQNLTIHFANNSSIIKKAEVTEIQEFVDFMNRYPNTDTVIEGHSSAPGSSEYNLMLSEKRANAVRALLITKFGIAADRITAVGFGETQLLDSASNEAADAKNRRITAKVSASKRVKVLKD</sequence>
<gene>
    <name evidence="13" type="ORF">AX660_09650</name>
</gene>
<dbReference type="InterPro" id="IPR028974">
    <property type="entry name" value="TSP_type-3_rpt"/>
</dbReference>
<feature type="domain" description="OmpA-like" evidence="12">
    <location>
        <begin position="276"/>
        <end position="394"/>
    </location>
</feature>
<keyword evidence="13" id="KW-0282">Flagellum</keyword>
<comment type="subcellular location">
    <subcellularLocation>
        <location evidence="1">Cell outer membrane</location>
        <topology evidence="1">Multi-pass membrane protein</topology>
    </subcellularLocation>
</comment>
<keyword evidence="8 10" id="KW-0472">Membrane</keyword>
<dbReference type="PANTHER" id="PTHR30329">
    <property type="entry name" value="STATOR ELEMENT OF FLAGELLAR MOTOR COMPLEX"/>
    <property type="match status" value="1"/>
</dbReference>
<dbReference type="Gene3D" id="2.40.160.20">
    <property type="match status" value="1"/>
</dbReference>
<dbReference type="OrthoDB" id="9805832at2"/>
<keyword evidence="4" id="KW-0812">Transmembrane</keyword>
<dbReference type="Proteomes" id="UP000070299">
    <property type="component" value="Unassembled WGS sequence"/>
</dbReference>
<evidence type="ECO:0000259" key="12">
    <source>
        <dbReference type="PROSITE" id="PS51123"/>
    </source>
</evidence>
<keyword evidence="14" id="KW-1185">Reference proteome</keyword>
<dbReference type="CDD" id="cd07185">
    <property type="entry name" value="OmpA_C-like"/>
    <property type="match status" value="1"/>
</dbReference>
<keyword evidence="7" id="KW-0626">Porin</keyword>
<dbReference type="Pfam" id="PF02412">
    <property type="entry name" value="TSP_3"/>
    <property type="match status" value="3"/>
</dbReference>
<keyword evidence="6" id="KW-0406">Ion transport</keyword>
<dbReference type="STRING" id="1799789.AX660_09650"/>
<evidence type="ECO:0000256" key="8">
    <source>
        <dbReference type="ARBA" id="ARBA00023136"/>
    </source>
</evidence>
<dbReference type="InterPro" id="IPR011250">
    <property type="entry name" value="OMP/PagP_B-barrel"/>
</dbReference>
<evidence type="ECO:0000256" key="10">
    <source>
        <dbReference type="PROSITE-ProRule" id="PRU00473"/>
    </source>
</evidence>
<accession>A0A136A4R2</accession>
<evidence type="ECO:0000256" key="6">
    <source>
        <dbReference type="ARBA" id="ARBA00023065"/>
    </source>
</evidence>
<evidence type="ECO:0000256" key="1">
    <source>
        <dbReference type="ARBA" id="ARBA00004571"/>
    </source>
</evidence>
<dbReference type="PROSITE" id="PS51123">
    <property type="entry name" value="OMPA_2"/>
    <property type="match status" value="1"/>
</dbReference>
<dbReference type="PRINTS" id="PR01021">
    <property type="entry name" value="OMPADOMAIN"/>
</dbReference>
<keyword evidence="5 11" id="KW-0732">Signal</keyword>
<evidence type="ECO:0000256" key="5">
    <source>
        <dbReference type="ARBA" id="ARBA00022729"/>
    </source>
</evidence>
<dbReference type="PANTHER" id="PTHR30329:SF21">
    <property type="entry name" value="LIPOPROTEIN YIAD-RELATED"/>
    <property type="match status" value="1"/>
</dbReference>
<feature type="chain" id="PRO_5007469458" evidence="11">
    <location>
        <begin position="21"/>
        <end position="401"/>
    </location>
</feature>
<comment type="caution">
    <text evidence="13">The sequence shown here is derived from an EMBL/GenBank/DDBJ whole genome shotgun (WGS) entry which is preliminary data.</text>
</comment>
<dbReference type="GO" id="GO:0005509">
    <property type="term" value="F:calcium ion binding"/>
    <property type="evidence" value="ECO:0007669"/>
    <property type="project" value="InterPro"/>
</dbReference>
<evidence type="ECO:0000256" key="3">
    <source>
        <dbReference type="ARBA" id="ARBA00022452"/>
    </source>
</evidence>
<evidence type="ECO:0000313" key="13">
    <source>
        <dbReference type="EMBL" id="KXI30238.1"/>
    </source>
</evidence>
<reference evidence="14" key="1">
    <citation type="submission" date="2016-02" db="EMBL/GenBank/DDBJ databases">
        <authorList>
            <person name="Schultz-Johansen M."/>
            <person name="Glaring M.A."/>
            <person name="Bech P.K."/>
            <person name="Stougaard P."/>
        </authorList>
    </citation>
    <scope>NUCLEOTIDE SEQUENCE [LARGE SCALE GENOMIC DNA]</scope>
    <source>
        <strain evidence="14">S66</strain>
    </source>
</reference>
<dbReference type="GO" id="GO:0046930">
    <property type="term" value="C:pore complex"/>
    <property type="evidence" value="ECO:0007669"/>
    <property type="project" value="UniProtKB-KW"/>
</dbReference>